<name>A0A9Q3BBR9_9BASI</name>
<evidence type="ECO:0000256" key="2">
    <source>
        <dbReference type="SAM" id="MobiDB-lite"/>
    </source>
</evidence>
<proteinExistence type="predicted"/>
<dbReference type="AlphaFoldDB" id="A0A9Q3BBR9"/>
<evidence type="ECO:0000313" key="4">
    <source>
        <dbReference type="EMBL" id="MBW0462631.1"/>
    </source>
</evidence>
<keyword evidence="1" id="KW-0694">RNA-binding</keyword>
<keyword evidence="5" id="KW-1185">Reference proteome</keyword>
<dbReference type="InterPro" id="IPR012337">
    <property type="entry name" value="RNaseH-like_sf"/>
</dbReference>
<dbReference type="GO" id="GO:0005634">
    <property type="term" value="C:nucleus"/>
    <property type="evidence" value="ECO:0007669"/>
    <property type="project" value="UniProtKB-ARBA"/>
</dbReference>
<evidence type="ECO:0000256" key="1">
    <source>
        <dbReference type="ARBA" id="ARBA00022884"/>
    </source>
</evidence>
<dbReference type="GO" id="GO:0003723">
    <property type="term" value="F:RNA binding"/>
    <property type="evidence" value="ECO:0007669"/>
    <property type="project" value="UniProtKB-KW"/>
</dbReference>
<dbReference type="EMBL" id="AVOT02000390">
    <property type="protein sequence ID" value="MBW0462631.1"/>
    <property type="molecule type" value="Genomic_DNA"/>
</dbReference>
<comment type="caution">
    <text evidence="4">The sequence shown here is derived from an EMBL/GenBank/DDBJ whole genome shotgun (WGS) entry which is preliminary data.</text>
</comment>
<gene>
    <name evidence="4" type="ORF">O181_002346</name>
</gene>
<dbReference type="OrthoDB" id="2506384at2759"/>
<feature type="compositionally biased region" description="Polar residues" evidence="2">
    <location>
        <begin position="9"/>
        <end position="21"/>
    </location>
</feature>
<dbReference type="PROSITE" id="PS50994">
    <property type="entry name" value="INTEGRASE"/>
    <property type="match status" value="1"/>
</dbReference>
<evidence type="ECO:0000313" key="5">
    <source>
        <dbReference type="Proteomes" id="UP000765509"/>
    </source>
</evidence>
<feature type="domain" description="Integrase catalytic" evidence="3">
    <location>
        <begin position="218"/>
        <end position="290"/>
    </location>
</feature>
<feature type="region of interest" description="Disordered" evidence="2">
    <location>
        <begin position="1"/>
        <end position="29"/>
    </location>
</feature>
<accession>A0A9Q3BBR9</accession>
<sequence>MMEKIHSTFDISTLNMANSKQPEPEVQSDSDELMIEYVHSIETKKEKEGIIYLDSGAGQTVVNNLSLLSYPVGVDKQINNFSSPVKVTHRRTLNFKGVSLHPVFCVPDGPVNLHSISQLCDHGLKISTKSNMIKSLPLFIKRGNLFQLKIPKMQENPVYSIVTGNHDWHVTLGHLSDGYIEAMLNTGRIKGKFTKSSVCDVCKHAKIENCPHSKKLPMVMTPFFKLQMDTLQVSPPNWKGNQYLLVIIDYFSRFNRVYPMCKKYEAKKHLESYLDEIKKLGIIPAFFHSN</sequence>
<dbReference type="InterPro" id="IPR001584">
    <property type="entry name" value="Integrase_cat-core"/>
</dbReference>
<evidence type="ECO:0000259" key="3">
    <source>
        <dbReference type="PROSITE" id="PS50994"/>
    </source>
</evidence>
<organism evidence="4 5">
    <name type="scientific">Austropuccinia psidii MF-1</name>
    <dbReference type="NCBI Taxonomy" id="1389203"/>
    <lineage>
        <taxon>Eukaryota</taxon>
        <taxon>Fungi</taxon>
        <taxon>Dikarya</taxon>
        <taxon>Basidiomycota</taxon>
        <taxon>Pucciniomycotina</taxon>
        <taxon>Pucciniomycetes</taxon>
        <taxon>Pucciniales</taxon>
        <taxon>Sphaerophragmiaceae</taxon>
        <taxon>Austropuccinia</taxon>
    </lineage>
</organism>
<dbReference type="Gene3D" id="3.30.420.10">
    <property type="entry name" value="Ribonuclease H-like superfamily/Ribonuclease H"/>
    <property type="match status" value="1"/>
</dbReference>
<reference evidence="4" key="1">
    <citation type="submission" date="2021-03" db="EMBL/GenBank/DDBJ databases">
        <title>Draft genome sequence of rust myrtle Austropuccinia psidii MF-1, a brazilian biotype.</title>
        <authorList>
            <person name="Quecine M.C."/>
            <person name="Pachon D.M.R."/>
            <person name="Bonatelli M.L."/>
            <person name="Correr F.H."/>
            <person name="Franceschini L.M."/>
            <person name="Leite T.F."/>
            <person name="Margarido G.R.A."/>
            <person name="Almeida C.A."/>
            <person name="Ferrarezi J.A."/>
            <person name="Labate C.A."/>
        </authorList>
    </citation>
    <scope>NUCLEOTIDE SEQUENCE</scope>
    <source>
        <strain evidence="4">MF-1</strain>
    </source>
</reference>
<dbReference type="GO" id="GO:0015074">
    <property type="term" value="P:DNA integration"/>
    <property type="evidence" value="ECO:0007669"/>
    <property type="project" value="InterPro"/>
</dbReference>
<dbReference type="SUPFAM" id="SSF53098">
    <property type="entry name" value="Ribonuclease H-like"/>
    <property type="match status" value="1"/>
</dbReference>
<protein>
    <recommendedName>
        <fullName evidence="3">Integrase catalytic domain-containing protein</fullName>
    </recommendedName>
</protein>
<dbReference type="InterPro" id="IPR036397">
    <property type="entry name" value="RNaseH_sf"/>
</dbReference>
<dbReference type="Proteomes" id="UP000765509">
    <property type="component" value="Unassembled WGS sequence"/>
</dbReference>